<dbReference type="Pfam" id="PF09327">
    <property type="entry name" value="Phage_Tail_Tip"/>
    <property type="match status" value="1"/>
</dbReference>
<dbReference type="InterPro" id="IPR055385">
    <property type="entry name" value="GpJ_HDII-ins2"/>
</dbReference>
<dbReference type="InterPro" id="IPR053171">
    <property type="entry name" value="Viral_Tip_Attach_Protein"/>
</dbReference>
<dbReference type="InterPro" id="IPR032876">
    <property type="entry name" value="J_dom"/>
</dbReference>
<sequence length="1420" mass="157363">MGKGGESGHTPYEAKDSGRSKQNVKIVEIVSEGEIQGLQDGFKSVYLDNTPVQASDDSYNFKNLFAESRRGTQDQTAMTGFNTSEKEIAVSKQVRKKTPLTHTITDSNVTRLRLTLGVQSLFHQNDQGDTYGSEATFRVTIGDNSHIITISGKYSSQYLRKYIFTDLPETPFIVRVERINEDSTSSRLQNNTIWASYTEIIDTDFSYPNTALAGIKFDSDYFSSVPSRTYDVYGIKVRVPSNYNPHTRQYDGIWDGTFKTEWTNNPAWILYDVVTSKRYGLGQRLGDFGVDKWALYQAGQYCDQIVPDGFGGEEPRFVCNAWITDQKSAYNLINDICSIFRAMPVWNGRELTIVMDRPTDPVWTYTNANVIDGEFTYTYSALKSRHNAIHVEWSDPTNNYQKTIEYVSDDDLIRRNGLNVKKVKAFGCTSRGQAHRTGLWILQTEKLETKTVTFKVGTEGLMHIPGDIIKVADVSYAGTDIGGRVSAVNGKVVTLDREIEITDNSYFSYIDNSARPRDIKIESVNGHQITLENEPTGLQDLGVWSLTTQTIKPQLFKALTISEEEKGKYSILALQHEPQKENIVDNGVIFSAQEDTLHRTPTVDNVAINVNQGSATVTADTSNGSGTAQYDIRIYKDGQLYDTKLGQKSPTAKLDNLANGDYSVTIVAKNDDGQVLNTKTNDFVIDKPPRPTAVEITNGLKNVVLEWQYVDDTTETEIFVSETDDIKTAEKLAKVTAQMYSHEVGANKIRYYWLRHTRGINNGEFYKNAGLKAQTSVDIDDEIDVLKSAFNYDKLINDEIEHRKAGEKILNSKITTEATQRQQALLVQAQQFGTKITAVETATNEQSQQLARLTAVKNNLVAGLEQERAARIAGDNAEAQARQTLVSQVNTNKAGISTLSQTVANNQQSAASQLTTLTAKVDNIEVGARNYFLNSKAPLSAYGSRIRYKRNWLSETIKRGTSVVVQIKAKCDKDNVGYSQYFNTDNSYQAFDKKLSTKWQVLTLKRVLTGNLTPDNTTFHLQASVAVNPEIEWIKVSVGDVATDWTPAPEDLKNEVTAEISSFKETQATQNSAFTNQLTTLTAKVENFNPDNLVRTNLDLTNLDENTWYPVVSSRLGCVAKYFFRVSKELVAQSHRTSWGSDYGFSMLCQWTTNGCGWGVIDVQRNIEEFTFKSVKDNKSPILKLSQMEISSQEVFYLRGGETYWIDTEKNVSVTLHPSGYSNRDDAYKQTVMPISYRSEWAPVTLAKKVSSTYTLKTQAIAGNRKAIAGITLGSSIDGQAVESSVNVLANNFNVAASENGELQPLFTVQEEKAVLAPALIAKGGITTSHLAANAVSADKISSGAITADKLSVSKLSALSSNLGDITAGSIDIGNGKFKVNSSGQVSIKGAGKDVGLVIDSERITVYDTNGKIRVRMGKL</sequence>
<name>A0A1H8A152_9PAST</name>
<evidence type="ECO:0000313" key="5">
    <source>
        <dbReference type="EMBL" id="SEM64321.1"/>
    </source>
</evidence>
<protein>
    <submittedName>
        <fullName evidence="5">Phage-related protein, tail component</fullName>
    </submittedName>
</protein>
<evidence type="ECO:0000259" key="3">
    <source>
        <dbReference type="Pfam" id="PF13550"/>
    </source>
</evidence>
<dbReference type="PANTHER" id="PTHR36251:SF2">
    <property type="entry name" value="GIFSY-2 PROPHAGE HOST SPECIFICITY PROTEIN J, PHAGE LAMBDA"/>
    <property type="match status" value="1"/>
</dbReference>
<organism evidence="5 6">
    <name type="scientific">Phocoenobacter skyensis</name>
    <dbReference type="NCBI Taxonomy" id="97481"/>
    <lineage>
        <taxon>Bacteria</taxon>
        <taxon>Pseudomonadati</taxon>
        <taxon>Pseudomonadota</taxon>
        <taxon>Gammaproteobacteria</taxon>
        <taxon>Pasteurellales</taxon>
        <taxon>Pasteurellaceae</taxon>
        <taxon>Phocoenobacter</taxon>
    </lineage>
</organism>
<evidence type="ECO:0000313" key="6">
    <source>
        <dbReference type="Proteomes" id="UP000198883"/>
    </source>
</evidence>
<dbReference type="Proteomes" id="UP000198883">
    <property type="component" value="Unassembled WGS sequence"/>
</dbReference>
<dbReference type="EMBL" id="FOBN01000034">
    <property type="protein sequence ID" value="SEM64321.1"/>
    <property type="molecule type" value="Genomic_DNA"/>
</dbReference>
<proteinExistence type="predicted"/>
<feature type="domain" description="Tip attachment protein J HDII-ins2" evidence="4">
    <location>
        <begin position="84"/>
        <end position="203"/>
    </location>
</feature>
<evidence type="ECO:0000256" key="1">
    <source>
        <dbReference type="SAM" id="MobiDB-lite"/>
    </source>
</evidence>
<feature type="domain" description="Tip attachment protein J central straight fiber" evidence="2">
    <location>
        <begin position="1245"/>
        <end position="1353"/>
    </location>
</feature>
<accession>A0A1H8A152</accession>
<dbReference type="STRING" id="97481.SAMN05444853_13412"/>
<evidence type="ECO:0000259" key="4">
    <source>
        <dbReference type="Pfam" id="PF24801"/>
    </source>
</evidence>
<dbReference type="Pfam" id="PF13550">
    <property type="entry name" value="Phage-tail_3"/>
    <property type="match status" value="1"/>
</dbReference>
<evidence type="ECO:0000259" key="2">
    <source>
        <dbReference type="Pfam" id="PF09327"/>
    </source>
</evidence>
<reference evidence="6" key="1">
    <citation type="submission" date="2016-10" db="EMBL/GenBank/DDBJ databases">
        <authorList>
            <person name="Varghese N."/>
            <person name="Submissions S."/>
        </authorList>
    </citation>
    <scope>NUCLEOTIDE SEQUENCE [LARGE SCALE GENOMIC DNA]</scope>
    <source>
        <strain evidence="6">DSM 24204</strain>
    </source>
</reference>
<feature type="domain" description="Tip attachment protein J" evidence="3">
    <location>
        <begin position="324"/>
        <end position="488"/>
    </location>
</feature>
<dbReference type="GeneID" id="83544488"/>
<dbReference type="RefSeq" id="WP_090923339.1">
    <property type="nucleotide sequence ID" value="NZ_CP016180.1"/>
</dbReference>
<dbReference type="PANTHER" id="PTHR36251">
    <property type="entry name" value="FELS-1 PROPHAGE HOST SPECIFICITY PROTEIN-RELATED"/>
    <property type="match status" value="1"/>
</dbReference>
<dbReference type="Pfam" id="PF24801">
    <property type="entry name" value="FNIII-A_GpJ"/>
    <property type="match status" value="1"/>
</dbReference>
<gene>
    <name evidence="5" type="ORF">SAMN05444853_13412</name>
</gene>
<feature type="region of interest" description="Disordered" evidence="1">
    <location>
        <begin position="1"/>
        <end position="21"/>
    </location>
</feature>
<dbReference type="InterPro" id="IPR015406">
    <property type="entry name" value="GpJ_CSF"/>
</dbReference>
<dbReference type="OrthoDB" id="109844at2"/>